<keyword evidence="3" id="KW-1185">Reference proteome</keyword>
<keyword evidence="1" id="KW-1133">Transmembrane helix</keyword>
<dbReference type="EMBL" id="RBAH01000023">
    <property type="protein sequence ID" value="RKN75019.1"/>
    <property type="molecule type" value="Genomic_DNA"/>
</dbReference>
<evidence type="ECO:0000313" key="3">
    <source>
        <dbReference type="Proteomes" id="UP000282311"/>
    </source>
</evidence>
<dbReference type="AlphaFoldDB" id="A0A3B0BS21"/>
<proteinExistence type="predicted"/>
<dbReference type="OrthoDB" id="2942293at2"/>
<feature type="transmembrane region" description="Helical" evidence="1">
    <location>
        <begin position="12"/>
        <end position="32"/>
    </location>
</feature>
<dbReference type="Proteomes" id="UP000282311">
    <property type="component" value="Unassembled WGS sequence"/>
</dbReference>
<feature type="transmembrane region" description="Helical" evidence="1">
    <location>
        <begin position="52"/>
        <end position="68"/>
    </location>
</feature>
<comment type="caution">
    <text evidence="2">The sequence shown here is derived from an EMBL/GenBank/DDBJ whole genome shotgun (WGS) entry which is preliminary data.</text>
</comment>
<evidence type="ECO:0000256" key="1">
    <source>
        <dbReference type="SAM" id="Phobius"/>
    </source>
</evidence>
<dbReference type="RefSeq" id="WP_120750215.1">
    <property type="nucleotide sequence ID" value="NZ_RBAH01000023.1"/>
</dbReference>
<reference evidence="2 3" key="1">
    <citation type="journal article" date="2007" name="Int. J. Syst. Evol. Microbiol.">
        <title>Paenibacillus ginsengarvi sp. nov., isolated from soil from ginseng cultivation.</title>
        <authorList>
            <person name="Yoon M.H."/>
            <person name="Ten L.N."/>
            <person name="Im W.T."/>
        </authorList>
    </citation>
    <scope>NUCLEOTIDE SEQUENCE [LARGE SCALE GENOMIC DNA]</scope>
    <source>
        <strain evidence="2 3">KCTC 13059</strain>
    </source>
</reference>
<gene>
    <name evidence="2" type="ORF">D7M11_26140</name>
</gene>
<keyword evidence="1" id="KW-0472">Membrane</keyword>
<sequence>MGFLDSLPDSVRPAFITSFATLVGAFIGACVAQYFSHRLTIRREAIKNYRDTYFQLIAPIIIDVYAYFDMSTMFRKAHDLNEGFSEKEYKNKFLKHISENLKFASPGLRQAYTKVFRAKYTFDGEGSLEYRSELILFYTFLEDFYSINKKIKILDKRDKIELEMHMIYFSIWHMLVKVLGVDGAIRVLEHKFMFDRIKFTIKFLRSLKKYEKDYEASRGKRTHNPREFIEFLSDRLVPDDNKDSFVECTGIENIIGKDGTRTIYRD</sequence>
<name>A0A3B0BS21_9BACL</name>
<evidence type="ECO:0000313" key="2">
    <source>
        <dbReference type="EMBL" id="RKN75019.1"/>
    </source>
</evidence>
<keyword evidence="1" id="KW-0812">Transmembrane</keyword>
<accession>A0A3B0BS21</accession>
<protein>
    <submittedName>
        <fullName evidence="2">Uncharacterized protein</fullName>
    </submittedName>
</protein>
<organism evidence="2 3">
    <name type="scientific">Paenibacillus ginsengarvi</name>
    <dbReference type="NCBI Taxonomy" id="400777"/>
    <lineage>
        <taxon>Bacteria</taxon>
        <taxon>Bacillati</taxon>
        <taxon>Bacillota</taxon>
        <taxon>Bacilli</taxon>
        <taxon>Bacillales</taxon>
        <taxon>Paenibacillaceae</taxon>
        <taxon>Paenibacillus</taxon>
    </lineage>
</organism>